<dbReference type="InterPro" id="IPR056920">
    <property type="entry name" value="PRTase-CE"/>
</dbReference>
<dbReference type="Pfam" id="PF24390">
    <property type="entry name" value="PRTase-CE"/>
    <property type="match status" value="1"/>
</dbReference>
<protein>
    <recommendedName>
        <fullName evidence="1">PRTase-CE domain-containing protein</fullName>
    </recommendedName>
</protein>
<dbReference type="AlphaFoldDB" id="A0AAE9XSX3"/>
<proteinExistence type="predicted"/>
<gene>
    <name evidence="2" type="ORF">PH603_13200</name>
</gene>
<name>A0AAE9XSX3_9PROT</name>
<feature type="domain" description="PRTase-CE" evidence="1">
    <location>
        <begin position="27"/>
        <end position="285"/>
    </location>
</feature>
<reference evidence="2" key="1">
    <citation type="submission" date="2023-01" db="EMBL/GenBank/DDBJ databases">
        <title>The genome sequence of Kordiimonadaceae bacterium 6D33.</title>
        <authorList>
            <person name="Liu Y."/>
        </authorList>
    </citation>
    <scope>NUCLEOTIDE SEQUENCE</scope>
    <source>
        <strain evidence="2">6D33</strain>
    </source>
</reference>
<evidence type="ECO:0000313" key="3">
    <source>
        <dbReference type="Proteomes" id="UP001217500"/>
    </source>
</evidence>
<dbReference type="Proteomes" id="UP001217500">
    <property type="component" value="Chromosome"/>
</dbReference>
<evidence type="ECO:0000313" key="2">
    <source>
        <dbReference type="EMBL" id="WCL53495.1"/>
    </source>
</evidence>
<evidence type="ECO:0000259" key="1">
    <source>
        <dbReference type="Pfam" id="PF24390"/>
    </source>
</evidence>
<sequence>MTAVLDRCNSFEDLRVWPTQPRLKAAAWLDNFTVSERPYAESLLLSFMYFNECMCGQLLRSAFSGIARHFYQYEGTERRKAWSEFLRTAIFTYPADDNPSKSGPTIIRLTRQELGFEEHRMYTPDEALGAIADGKSRYVVFVDDFVGSGDQFSTTWNEEKTRLRSKISFKQLCVGNVTAFYVPYIATQYGLDQIRTMCSGNCVTFPGQVLSNNYCAFAKDSLIWNDGQRANAEQVIYDCSQRAGLKEHRGHHGLGFAVAVHRSIPDVTLPLFLHRSRSWCPLMERK</sequence>
<dbReference type="EMBL" id="CP116805">
    <property type="protein sequence ID" value="WCL53495.1"/>
    <property type="molecule type" value="Genomic_DNA"/>
</dbReference>
<organism evidence="2 3">
    <name type="scientific">Gimibacter soli</name>
    <dbReference type="NCBI Taxonomy" id="3024400"/>
    <lineage>
        <taxon>Bacteria</taxon>
        <taxon>Pseudomonadati</taxon>
        <taxon>Pseudomonadota</taxon>
        <taxon>Alphaproteobacteria</taxon>
        <taxon>Kordiimonadales</taxon>
        <taxon>Temperatibacteraceae</taxon>
        <taxon>Gimibacter</taxon>
    </lineage>
</organism>
<accession>A0AAE9XSX3</accession>
<dbReference type="KEGG" id="gso:PH603_13200"/>
<keyword evidence="3" id="KW-1185">Reference proteome</keyword>
<dbReference type="RefSeq" id="WP_289503007.1">
    <property type="nucleotide sequence ID" value="NZ_CP116805.1"/>
</dbReference>